<dbReference type="PANTHER" id="PTHR10730:SF53">
    <property type="entry name" value="GLYCOSYLTRANSFERASE 25 FAMILY MEMBER"/>
    <property type="match status" value="1"/>
</dbReference>
<name>A0AAW0Q766_9PEZI</name>
<keyword evidence="5" id="KW-0472">Membrane</keyword>
<dbReference type="AlphaFoldDB" id="A0AAW0Q766"/>
<evidence type="ECO:0000313" key="7">
    <source>
        <dbReference type="Proteomes" id="UP001392437"/>
    </source>
</evidence>
<comment type="similarity">
    <text evidence="1">Belongs to the glycosyltransferase 25 family.</text>
</comment>
<feature type="compositionally biased region" description="Basic and acidic residues" evidence="4">
    <location>
        <begin position="341"/>
        <end position="366"/>
    </location>
</feature>
<comment type="caution">
    <text evidence="6">The sequence shown here is derived from an EMBL/GenBank/DDBJ whole genome shotgun (WGS) entry which is preliminary data.</text>
</comment>
<feature type="region of interest" description="Disordered" evidence="4">
    <location>
        <begin position="341"/>
        <end position="375"/>
    </location>
</feature>
<dbReference type="GO" id="GO:0016740">
    <property type="term" value="F:transferase activity"/>
    <property type="evidence" value="ECO:0007669"/>
    <property type="project" value="UniProtKB-KW"/>
</dbReference>
<accession>A0AAW0Q766</accession>
<keyword evidence="3" id="KW-0808">Transferase</keyword>
<keyword evidence="2" id="KW-0328">Glycosyltransferase</keyword>
<evidence type="ECO:0000256" key="2">
    <source>
        <dbReference type="ARBA" id="ARBA00022676"/>
    </source>
</evidence>
<feature type="transmembrane region" description="Helical" evidence="5">
    <location>
        <begin position="12"/>
        <end position="35"/>
    </location>
</feature>
<evidence type="ECO:0000256" key="3">
    <source>
        <dbReference type="ARBA" id="ARBA00022679"/>
    </source>
</evidence>
<dbReference type="PANTHER" id="PTHR10730">
    <property type="entry name" value="PROCOLLAGEN-LYSINE,2-OXOGLUTARATE 5-DIOXYGENASE/GLYCOSYLTRANSFERASE 25 FAMILY MEMBER"/>
    <property type="match status" value="1"/>
</dbReference>
<evidence type="ECO:0000313" key="6">
    <source>
        <dbReference type="EMBL" id="KAK8096508.1"/>
    </source>
</evidence>
<dbReference type="EMBL" id="JAQQWP010000010">
    <property type="protein sequence ID" value="KAK8096508.1"/>
    <property type="molecule type" value="Genomic_DNA"/>
</dbReference>
<evidence type="ECO:0000256" key="5">
    <source>
        <dbReference type="SAM" id="Phobius"/>
    </source>
</evidence>
<feature type="region of interest" description="Disordered" evidence="4">
    <location>
        <begin position="52"/>
        <end position="88"/>
    </location>
</feature>
<evidence type="ECO:0000256" key="4">
    <source>
        <dbReference type="SAM" id="MobiDB-lite"/>
    </source>
</evidence>
<keyword evidence="5" id="KW-0812">Transmembrane</keyword>
<keyword evidence="7" id="KW-1185">Reference proteome</keyword>
<dbReference type="Proteomes" id="UP001392437">
    <property type="component" value="Unassembled WGS sequence"/>
</dbReference>
<evidence type="ECO:0000256" key="1">
    <source>
        <dbReference type="ARBA" id="ARBA00006721"/>
    </source>
</evidence>
<dbReference type="InterPro" id="IPR050757">
    <property type="entry name" value="Collagen_mod_GT25"/>
</dbReference>
<reference evidence="6 7" key="1">
    <citation type="submission" date="2023-01" db="EMBL/GenBank/DDBJ databases">
        <title>Analysis of 21 Apiospora genomes using comparative genomics revels a genus with tremendous synthesis potential of carbohydrate active enzymes and secondary metabolites.</title>
        <authorList>
            <person name="Sorensen T."/>
        </authorList>
    </citation>
    <scope>NUCLEOTIDE SEQUENCE [LARGE SCALE GENOMIC DNA]</scope>
    <source>
        <strain evidence="6 7">CBS 117206</strain>
    </source>
</reference>
<protein>
    <submittedName>
        <fullName evidence="6">Glycosyltransferase family 25 protein</fullName>
    </submittedName>
</protein>
<organism evidence="6 7">
    <name type="scientific">Apiospora kogelbergensis</name>
    <dbReference type="NCBI Taxonomy" id="1337665"/>
    <lineage>
        <taxon>Eukaryota</taxon>
        <taxon>Fungi</taxon>
        <taxon>Dikarya</taxon>
        <taxon>Ascomycota</taxon>
        <taxon>Pezizomycotina</taxon>
        <taxon>Sordariomycetes</taxon>
        <taxon>Xylariomycetidae</taxon>
        <taxon>Amphisphaeriales</taxon>
        <taxon>Apiosporaceae</taxon>
        <taxon>Apiospora</taxon>
    </lineage>
</organism>
<keyword evidence="5" id="KW-1133">Transmembrane helix</keyword>
<sequence>MRCGAGLARPLIVRLAFLLVALVASYSLFSFWHLAADQAKLPHVISSAIGHPPNTAANPPNTTAAVTPPGAAATPSQTGNAAQVHNPGLGPRNSTLGFDVILALSKGGQTWRVQGLQAAGALTGVQVTIPPQPSWSKEMVEAFAALGPEGVQKPGVGSATAWLAHIDLLKYVIQGNFNSALIVEDDVDWDVNIKDQLSRAAETVRKHTKASFEEGNPYSSLWDVLWLGHCGDIPRDNETFTFFSDPTVIRHSQYEGFAAGYVGDHFPEGQRAVYRSQGAICSYAYAVNKQGIRKVLEYVSQGQEQAFDTKLFHGCRSGSLNCISVNPELFRHFQPDKKFGQTSEVDKQNWGGEEKIKHDTNNDKGSPHVSGTSGQPQFDVAKKIVGITNNIRESARCKALWNKKCIGKQGSFTDMIKNMDIFGRR</sequence>
<proteinExistence type="inferred from homology"/>
<gene>
    <name evidence="6" type="ORF">PG999_012452</name>
</gene>
<feature type="compositionally biased region" description="Low complexity" evidence="4">
    <location>
        <begin position="52"/>
        <end position="75"/>
    </location>
</feature>